<evidence type="ECO:0000313" key="4">
    <source>
        <dbReference type="Proteomes" id="UP000555103"/>
    </source>
</evidence>
<evidence type="ECO:0000259" key="2">
    <source>
        <dbReference type="Pfam" id="PF19556"/>
    </source>
</evidence>
<keyword evidence="4" id="KW-1185">Reference proteome</keyword>
<feature type="region of interest" description="Disordered" evidence="1">
    <location>
        <begin position="133"/>
        <end position="156"/>
    </location>
</feature>
<name>A0A840CVU0_9BACT</name>
<organism evidence="3 4">
    <name type="scientific">Dysgonomonas hofstadii</name>
    <dbReference type="NCBI Taxonomy" id="637886"/>
    <lineage>
        <taxon>Bacteria</taxon>
        <taxon>Pseudomonadati</taxon>
        <taxon>Bacteroidota</taxon>
        <taxon>Bacteroidia</taxon>
        <taxon>Bacteroidales</taxon>
        <taxon>Dysgonomonadaceae</taxon>
        <taxon>Dysgonomonas</taxon>
    </lineage>
</organism>
<feature type="domain" description="ParB-related ThiF-related cassette protein E" evidence="2">
    <location>
        <begin position="2"/>
        <end position="155"/>
    </location>
</feature>
<dbReference type="EMBL" id="JACIEP010000008">
    <property type="protein sequence ID" value="MBB4036592.1"/>
    <property type="molecule type" value="Genomic_DNA"/>
</dbReference>
<dbReference type="InterPro" id="IPR022273">
    <property type="entry name" value="PRTRC_protein-E"/>
</dbReference>
<proteinExistence type="predicted"/>
<accession>A0A840CVU0</accession>
<reference evidence="3 4" key="1">
    <citation type="submission" date="2020-08" db="EMBL/GenBank/DDBJ databases">
        <title>Genomic Encyclopedia of Type Strains, Phase IV (KMG-IV): sequencing the most valuable type-strain genomes for metagenomic binning, comparative biology and taxonomic classification.</title>
        <authorList>
            <person name="Goeker M."/>
        </authorList>
    </citation>
    <scope>NUCLEOTIDE SEQUENCE [LARGE SCALE GENOMIC DNA]</scope>
    <source>
        <strain evidence="3 4">DSM 104969</strain>
    </source>
</reference>
<dbReference type="RefSeq" id="WP_183307490.1">
    <property type="nucleotide sequence ID" value="NZ_JACIEP010000008.1"/>
</dbReference>
<dbReference type="NCBIfam" id="TIGR03741">
    <property type="entry name" value="PRTRC_E"/>
    <property type="match status" value="1"/>
</dbReference>
<evidence type="ECO:0000313" key="3">
    <source>
        <dbReference type="EMBL" id="MBB4036592.1"/>
    </source>
</evidence>
<comment type="caution">
    <text evidence="3">The sequence shown here is derived from an EMBL/GenBank/DDBJ whole genome shotgun (WGS) entry which is preliminary data.</text>
</comment>
<gene>
    <name evidence="3" type="ORF">GGR21_002498</name>
</gene>
<sequence length="156" mass="16882">MFKEINEMIAAGQSVSITIHKTGVNMTVTVLHLDNGVKDDAVKKIKPLTLTGTAEELDEGFVSEITRPLQLSGGIISNIAEYEKGVEAAAGSTKAAKEVSDIIGKMIKDAEKYETDGKLSEALAEYKKVLEKEPKHSKASRKVDELTNSLSQTSLF</sequence>
<feature type="compositionally biased region" description="Basic and acidic residues" evidence="1">
    <location>
        <begin position="133"/>
        <end position="145"/>
    </location>
</feature>
<dbReference type="Proteomes" id="UP000555103">
    <property type="component" value="Unassembled WGS sequence"/>
</dbReference>
<protein>
    <submittedName>
        <fullName evidence="3">PRTRC genetic system protein E</fullName>
    </submittedName>
</protein>
<evidence type="ECO:0000256" key="1">
    <source>
        <dbReference type="SAM" id="MobiDB-lite"/>
    </source>
</evidence>
<feature type="compositionally biased region" description="Polar residues" evidence="1">
    <location>
        <begin position="146"/>
        <end position="156"/>
    </location>
</feature>
<dbReference type="Pfam" id="PF19556">
    <property type="entry name" value="PRTRC_E"/>
    <property type="match status" value="1"/>
</dbReference>
<dbReference type="AlphaFoldDB" id="A0A840CVU0"/>